<evidence type="ECO:0000313" key="2">
    <source>
        <dbReference type="Proteomes" id="UP000484858"/>
    </source>
</evidence>
<gene>
    <name evidence="1" type="ORF">NBRC3293_2840</name>
</gene>
<accession>A0A829WZ21</accession>
<dbReference type="AlphaFoldDB" id="A0A829WZ21"/>
<reference evidence="1 2" key="1">
    <citation type="submission" date="2013-04" db="EMBL/GenBank/DDBJ databases">
        <title>Gluconobacter oxydans NBRC 3293 whole genome sequence.</title>
        <authorList>
            <person name="Matsutani M."/>
            <person name="Yakushi T."/>
            <person name="Matsushita K."/>
        </authorList>
    </citation>
    <scope>NUCLEOTIDE SEQUENCE [LARGE SCALE GENOMIC DNA]</scope>
    <source>
        <strain evidence="1 2">NBRC 3293</strain>
    </source>
</reference>
<protein>
    <submittedName>
        <fullName evidence="1">Uncharacterized protein</fullName>
    </submittedName>
</protein>
<proteinExistence type="predicted"/>
<dbReference type="Proteomes" id="UP000484858">
    <property type="component" value="Unassembled WGS sequence"/>
</dbReference>
<sequence length="144" mass="16169">MTISRFEGGSSTPVIKTLEALRAAFESTGLYLRDIDGRHRLFIKTSCWLVAFLKTSQQIEIGDRIEVDEGPDELLILRNVSRDDDIRAAGAPLGGQWRYNYARAGDKGIVYEVSPPRQDPDYGEVCQVSYRLDPFDIETAIRSA</sequence>
<organism evidence="1 2">
    <name type="scientific">Gluconobacter oxydans NBRC 3293</name>
    <dbReference type="NCBI Taxonomy" id="1315969"/>
    <lineage>
        <taxon>Bacteria</taxon>
        <taxon>Pseudomonadati</taxon>
        <taxon>Pseudomonadota</taxon>
        <taxon>Alphaproteobacteria</taxon>
        <taxon>Acetobacterales</taxon>
        <taxon>Acetobacteraceae</taxon>
        <taxon>Gluconobacter</taxon>
    </lineage>
</organism>
<evidence type="ECO:0000313" key="1">
    <source>
        <dbReference type="EMBL" id="GEM18343.1"/>
    </source>
</evidence>
<name>A0A829WZ21_GLUOY</name>
<dbReference type="EMBL" id="BARJ01000012">
    <property type="protein sequence ID" value="GEM18343.1"/>
    <property type="molecule type" value="Genomic_DNA"/>
</dbReference>
<comment type="caution">
    <text evidence="1">The sequence shown here is derived from an EMBL/GenBank/DDBJ whole genome shotgun (WGS) entry which is preliminary data.</text>
</comment>